<evidence type="ECO:0008006" key="4">
    <source>
        <dbReference type="Google" id="ProtNLM"/>
    </source>
</evidence>
<dbReference type="InterPro" id="IPR031654">
    <property type="entry name" value="Capsid_N"/>
</dbReference>
<dbReference type="Pfam" id="PF04451">
    <property type="entry name" value="Capsid_NCLDV"/>
    <property type="match status" value="1"/>
</dbReference>
<sequence length="474" mass="54107">MEYKRPGGDITTLLDLTNRDAQENDLFPLDTNVTWFTRNQNRRNIPFVPTIQDFSFRGPASYGQRFTFDIGSLPCGDLIFGAGIQVNLNHWLDLTTLTKIDGLNYTYSNVDTAWFFANSLGSTLIEKAELEIDGVTIEEIDGDFIYLYSSLVNDLNCQFGFASDSLASISIPDLLSWNPKRNFPIEDGSLFCLLPFFFMRTKLKESLPMIAIKEGSARIHITFRPFKDVVRQRRGYRDSCDSVPLGETIVFNQASVEVTRVVPDFKQVKLVTYGAYLDGIDRTKMLREPFEHLFREVQTFTFDEPLKYLVSKNSTDSVNIQLPLEANHPLEEILWFVRLKDVSLNNEWTNFSATLEKDYDPTFNPLKPLLVSAKLQANGITLCDAPENYYRSLISSHHKGGIISYNKYIYGYPFARTPGEHQPSGSLNASRLNSLRLVLEVEAPKGSQWEVKVFCIGMNWLRFENGVCNKLFED</sequence>
<dbReference type="EMBL" id="MN740165">
    <property type="protein sequence ID" value="QHT91486.1"/>
    <property type="molecule type" value="Genomic_DNA"/>
</dbReference>
<name>A0A6C0IG99_9ZZZZ</name>
<dbReference type="Gene3D" id="2.70.9.10">
    <property type="entry name" value="Adenovirus Type 2 Hexon, domain 4"/>
    <property type="match status" value="1"/>
</dbReference>
<accession>A0A6C0IG99</accession>
<evidence type="ECO:0000259" key="2">
    <source>
        <dbReference type="Pfam" id="PF16903"/>
    </source>
</evidence>
<dbReference type="AlphaFoldDB" id="A0A6C0IG99"/>
<feature type="domain" description="Major capsid protein N-terminal" evidence="2">
    <location>
        <begin position="50"/>
        <end position="230"/>
    </location>
</feature>
<dbReference type="Gene3D" id="2.70.9.20">
    <property type="entry name" value="Major capsid protein Vp54"/>
    <property type="match status" value="1"/>
</dbReference>
<dbReference type="Pfam" id="PF16903">
    <property type="entry name" value="Capsid_N"/>
    <property type="match status" value="1"/>
</dbReference>
<dbReference type="SUPFAM" id="SSF49749">
    <property type="entry name" value="Group II dsDNA viruses VP"/>
    <property type="match status" value="2"/>
</dbReference>
<proteinExistence type="predicted"/>
<feature type="domain" description="Major capsid protein C-terminal" evidence="1">
    <location>
        <begin position="282"/>
        <end position="466"/>
    </location>
</feature>
<dbReference type="InterPro" id="IPR007542">
    <property type="entry name" value="MCP_C"/>
</dbReference>
<organism evidence="3">
    <name type="scientific">viral metagenome</name>
    <dbReference type="NCBI Taxonomy" id="1070528"/>
    <lineage>
        <taxon>unclassified sequences</taxon>
        <taxon>metagenomes</taxon>
        <taxon>organismal metagenomes</taxon>
    </lineage>
</organism>
<protein>
    <recommendedName>
        <fullName evidence="4">Major capsid protein N-terminal domain-containing protein</fullName>
    </recommendedName>
</protein>
<dbReference type="InterPro" id="IPR016112">
    <property type="entry name" value="VP_dsDNA_II"/>
</dbReference>
<dbReference type="GO" id="GO:0005198">
    <property type="term" value="F:structural molecule activity"/>
    <property type="evidence" value="ECO:0007669"/>
    <property type="project" value="InterPro"/>
</dbReference>
<reference evidence="3" key="1">
    <citation type="journal article" date="2020" name="Nature">
        <title>Giant virus diversity and host interactions through global metagenomics.</title>
        <authorList>
            <person name="Schulz F."/>
            <person name="Roux S."/>
            <person name="Paez-Espino D."/>
            <person name="Jungbluth S."/>
            <person name="Walsh D.A."/>
            <person name="Denef V.J."/>
            <person name="McMahon K.D."/>
            <person name="Konstantinidis K.T."/>
            <person name="Eloe-Fadrosh E.A."/>
            <person name="Kyrpides N.C."/>
            <person name="Woyke T."/>
        </authorList>
    </citation>
    <scope>NUCLEOTIDE SEQUENCE</scope>
    <source>
        <strain evidence="3">GVMAG-M-3300023184-77</strain>
    </source>
</reference>
<evidence type="ECO:0000259" key="1">
    <source>
        <dbReference type="Pfam" id="PF04451"/>
    </source>
</evidence>
<dbReference type="InterPro" id="IPR038519">
    <property type="entry name" value="MCP_C_sf"/>
</dbReference>
<evidence type="ECO:0000313" key="3">
    <source>
        <dbReference type="EMBL" id="QHT91486.1"/>
    </source>
</evidence>